<gene>
    <name evidence="1" type="ORF">A4H34_02355</name>
</gene>
<keyword evidence="2" id="KW-1185">Reference proteome</keyword>
<protein>
    <submittedName>
        <fullName evidence="1">Uncharacterized protein</fullName>
    </submittedName>
</protein>
<dbReference type="Proteomes" id="UP000078368">
    <property type="component" value="Unassembled WGS sequence"/>
</dbReference>
<organism evidence="1 2">
    <name type="scientific">Peptidiphaga gingivicola</name>
    <dbReference type="NCBI Taxonomy" id="2741497"/>
    <lineage>
        <taxon>Bacteria</taxon>
        <taxon>Bacillati</taxon>
        <taxon>Actinomycetota</taxon>
        <taxon>Actinomycetes</taxon>
        <taxon>Actinomycetales</taxon>
        <taxon>Actinomycetaceae</taxon>
        <taxon>Peptidiphaga</taxon>
    </lineage>
</organism>
<evidence type="ECO:0000313" key="2">
    <source>
        <dbReference type="Proteomes" id="UP000078368"/>
    </source>
</evidence>
<name>A0A179B4J8_9ACTO</name>
<sequence length="85" mass="9610">MDLPAKTPPRFASLHYVVSVELNVKIEVELLMRRRSHSIQSIVQLSIFQIVNDDSSHVVMVRPVTFVRKGMQKAGTHSDSLLVLI</sequence>
<comment type="caution">
    <text evidence="1">The sequence shown here is derived from an EMBL/GenBank/DDBJ whole genome shotgun (WGS) entry which is preliminary data.</text>
</comment>
<dbReference type="EMBL" id="LVZK01000001">
    <property type="protein sequence ID" value="OAP86041.1"/>
    <property type="molecule type" value="Genomic_DNA"/>
</dbReference>
<dbReference type="AlphaFoldDB" id="A0A179B4J8"/>
<evidence type="ECO:0000313" key="1">
    <source>
        <dbReference type="EMBL" id="OAP86041.1"/>
    </source>
</evidence>
<accession>A0A179B4J8</accession>
<proteinExistence type="predicted"/>
<reference evidence="1 2" key="1">
    <citation type="submission" date="2016-04" db="EMBL/GenBank/DDBJ databases">
        <title>Peptidophaga gingivicola gen. nov., sp. nov., isolated from human subgingival plaque.</title>
        <authorList>
            <person name="Beall C.J."/>
            <person name="Mokrzan E.M."/>
            <person name="Griffen A.L."/>
            <person name="Leys E.J."/>
        </authorList>
    </citation>
    <scope>NUCLEOTIDE SEQUENCE [LARGE SCALE GENOMIC DNA]</scope>
    <source>
        <strain evidence="1 2">BA112</strain>
    </source>
</reference>